<comment type="caution">
    <text evidence="1">The sequence shown here is derived from an EMBL/GenBank/DDBJ whole genome shotgun (WGS) entry which is preliminary data.</text>
</comment>
<evidence type="ECO:0008006" key="3">
    <source>
        <dbReference type="Google" id="ProtNLM"/>
    </source>
</evidence>
<evidence type="ECO:0000313" key="1">
    <source>
        <dbReference type="EMBL" id="NMW32966.1"/>
    </source>
</evidence>
<keyword evidence="2" id="KW-1185">Reference proteome</keyword>
<dbReference type="AlphaFoldDB" id="A0A848QU36"/>
<dbReference type="RefSeq" id="WP_170014174.1">
    <property type="nucleotide sequence ID" value="NZ_JABCRE010000004.1"/>
</dbReference>
<accession>A0A848QU36</accession>
<organism evidence="1 2">
    <name type="scientific">Pontixanthobacter rizhaonensis</name>
    <dbReference type="NCBI Taxonomy" id="2730337"/>
    <lineage>
        <taxon>Bacteria</taxon>
        <taxon>Pseudomonadati</taxon>
        <taxon>Pseudomonadota</taxon>
        <taxon>Alphaproteobacteria</taxon>
        <taxon>Sphingomonadales</taxon>
        <taxon>Erythrobacteraceae</taxon>
        <taxon>Pontixanthobacter</taxon>
    </lineage>
</organism>
<dbReference type="EMBL" id="JABCRE010000004">
    <property type="protein sequence ID" value="NMW32966.1"/>
    <property type="molecule type" value="Genomic_DNA"/>
</dbReference>
<gene>
    <name evidence="1" type="ORF">HKD42_12925</name>
</gene>
<name>A0A848QU36_9SPHN</name>
<protein>
    <recommendedName>
        <fullName evidence="3">DUF4071 domain-containing protein</fullName>
    </recommendedName>
</protein>
<proteinExistence type="predicted"/>
<dbReference type="Proteomes" id="UP000561181">
    <property type="component" value="Unassembled WGS sequence"/>
</dbReference>
<reference evidence="1 2" key="1">
    <citation type="submission" date="2020-04" db="EMBL/GenBank/DDBJ databases">
        <authorList>
            <person name="Liu A."/>
        </authorList>
    </citation>
    <scope>NUCLEOTIDE SEQUENCE [LARGE SCALE GENOMIC DNA]</scope>
    <source>
        <strain evidence="1 2">RZ02</strain>
    </source>
</reference>
<sequence length="433" mass="46248">MMAEHGLLDSDTDQRALTLQARLVKDQAKRANGAERVRLFSESAALYAKAGALDDGSYPLINAASLSLLAGKPAQSQKLARDVLAALDANPDEAETPYWLGATRAEALLLLGDELGARRALRQAVDRQPAAYQDHAATLGQFELLCQELNIDSAWLDQIRPPKVIQFCGLMHTDAHDAAAQDEIASFLERENIGFGYGALAAGADIWIAEALLERGGELHAVLPCEPAAFREHSVTAVDFSWGDRFDRLMDQADGFTALSDAVVPGAAAVRRGDETAVGMALHHAASLRTEFKRLRVMGSSDAQPLLSDATTVLKARRIGDGHGPTRLPDHPAVPVMATGQGIAQFGTMAEAYRASQDSREPAVLGYAIIQDAGLSSFEKQRLTAMLDCAEKGQSLATQAAAFALKSEDTSVNVEVAGDMRWSGGIMPLFAIS</sequence>
<evidence type="ECO:0000313" key="2">
    <source>
        <dbReference type="Proteomes" id="UP000561181"/>
    </source>
</evidence>